<keyword evidence="3" id="KW-1185">Reference proteome</keyword>
<sequence>MELEADRAPDWSTSPAKAQPPDQASTDLRKAAAARVSLVLGERGGLAAPARDGKGQQQRATAGSGPRRLMMKPTMTLKIRKEEVHKDELSIEVSTNKNKTQDGEMESQLYGYSFGALEKS</sequence>
<dbReference type="EnsemblPlants" id="KQL25088">
    <property type="protein sequence ID" value="KQL25088"/>
    <property type="gene ID" value="SETIT_031537mg"/>
</dbReference>
<dbReference type="EMBL" id="AGNK02001174">
    <property type="status" value="NOT_ANNOTATED_CDS"/>
    <property type="molecule type" value="Genomic_DNA"/>
</dbReference>
<organism evidence="2 3">
    <name type="scientific">Setaria italica</name>
    <name type="common">Foxtail millet</name>
    <name type="synonym">Panicum italicum</name>
    <dbReference type="NCBI Taxonomy" id="4555"/>
    <lineage>
        <taxon>Eukaryota</taxon>
        <taxon>Viridiplantae</taxon>
        <taxon>Streptophyta</taxon>
        <taxon>Embryophyta</taxon>
        <taxon>Tracheophyta</taxon>
        <taxon>Spermatophyta</taxon>
        <taxon>Magnoliopsida</taxon>
        <taxon>Liliopsida</taxon>
        <taxon>Poales</taxon>
        <taxon>Poaceae</taxon>
        <taxon>PACMAD clade</taxon>
        <taxon>Panicoideae</taxon>
        <taxon>Panicodae</taxon>
        <taxon>Paniceae</taxon>
        <taxon>Cenchrinae</taxon>
        <taxon>Setaria</taxon>
    </lineage>
</organism>
<reference evidence="2" key="2">
    <citation type="submission" date="2018-08" db="UniProtKB">
        <authorList>
            <consortium name="EnsemblPlants"/>
        </authorList>
    </citation>
    <scope>IDENTIFICATION</scope>
    <source>
        <strain evidence="2">Yugu1</strain>
    </source>
</reference>
<evidence type="ECO:0000256" key="1">
    <source>
        <dbReference type="SAM" id="MobiDB-lite"/>
    </source>
</evidence>
<evidence type="ECO:0000313" key="2">
    <source>
        <dbReference type="EnsemblPlants" id="KQL25088"/>
    </source>
</evidence>
<evidence type="ECO:0000313" key="3">
    <source>
        <dbReference type="Proteomes" id="UP000004995"/>
    </source>
</evidence>
<dbReference type="Proteomes" id="UP000004995">
    <property type="component" value="Unassembled WGS sequence"/>
</dbReference>
<name>K3ZY55_SETIT</name>
<dbReference type="AlphaFoldDB" id="K3ZY55"/>
<dbReference type="Gramene" id="KQL25088">
    <property type="protein sequence ID" value="KQL25088"/>
    <property type="gene ID" value="SETIT_031537mg"/>
</dbReference>
<feature type="region of interest" description="Disordered" evidence="1">
    <location>
        <begin position="1"/>
        <end position="30"/>
    </location>
</feature>
<proteinExistence type="predicted"/>
<protein>
    <submittedName>
        <fullName evidence="2">Uncharacterized protein</fullName>
    </submittedName>
</protein>
<feature type="region of interest" description="Disordered" evidence="1">
    <location>
        <begin position="45"/>
        <end position="68"/>
    </location>
</feature>
<feature type="compositionally biased region" description="Polar residues" evidence="1">
    <location>
        <begin position="11"/>
        <end position="26"/>
    </location>
</feature>
<dbReference type="HOGENOM" id="CLU_166421_0_0_1"/>
<dbReference type="InParanoid" id="K3ZY55"/>
<reference evidence="3" key="1">
    <citation type="journal article" date="2012" name="Nat. Biotechnol.">
        <title>Reference genome sequence of the model plant Setaria.</title>
        <authorList>
            <person name="Bennetzen J.L."/>
            <person name="Schmutz J."/>
            <person name="Wang H."/>
            <person name="Percifield R."/>
            <person name="Hawkins J."/>
            <person name="Pontaroli A.C."/>
            <person name="Estep M."/>
            <person name="Feng L."/>
            <person name="Vaughn J.N."/>
            <person name="Grimwood J."/>
            <person name="Jenkins J."/>
            <person name="Barry K."/>
            <person name="Lindquist E."/>
            <person name="Hellsten U."/>
            <person name="Deshpande S."/>
            <person name="Wang X."/>
            <person name="Wu X."/>
            <person name="Mitros T."/>
            <person name="Triplett J."/>
            <person name="Yang X."/>
            <person name="Ye C.Y."/>
            <person name="Mauro-Herrera M."/>
            <person name="Wang L."/>
            <person name="Li P."/>
            <person name="Sharma M."/>
            <person name="Sharma R."/>
            <person name="Ronald P.C."/>
            <person name="Panaud O."/>
            <person name="Kellogg E.A."/>
            <person name="Brutnell T.P."/>
            <person name="Doust A.N."/>
            <person name="Tuskan G.A."/>
            <person name="Rokhsar D."/>
            <person name="Devos K.M."/>
        </authorList>
    </citation>
    <scope>NUCLEOTIDE SEQUENCE [LARGE SCALE GENOMIC DNA]</scope>
    <source>
        <strain evidence="3">cv. Yugu1</strain>
    </source>
</reference>
<accession>K3ZY55</accession>